<dbReference type="OrthoDB" id="9880441at2759"/>
<keyword evidence="11" id="KW-1185">Reference proteome</keyword>
<dbReference type="GO" id="GO:0008270">
    <property type="term" value="F:zinc ion binding"/>
    <property type="evidence" value="ECO:0007669"/>
    <property type="project" value="InterPro"/>
</dbReference>
<evidence type="ECO:0000256" key="5">
    <source>
        <dbReference type="ARBA" id="ARBA00022723"/>
    </source>
</evidence>
<dbReference type="OMA" id="ANHEEIG"/>
<evidence type="ECO:0000256" key="7">
    <source>
        <dbReference type="ARBA" id="ARBA00022833"/>
    </source>
</evidence>
<evidence type="ECO:0000256" key="9">
    <source>
        <dbReference type="RuleBase" id="RU004386"/>
    </source>
</evidence>
<sequence length="536" mass="58805">MAKPYPATTSTTTNKAMDKFVVVDPSGEDILSDITPDITPECSDHDSPDATDTEVVESQYHLDVSGIHKSFTSQMALPRASQESIDSIEHDHDRYRTYADDYVKFMNASPTTYHTITNFENRLIDAGFSRIKHNQRIQNLEPGKWYDIRDSLSIVAFIIGKQWTPAKGSLFVGTHVDAVSVKVNPRGPHTNTKDGYQRLAVAPYSSEFDHRYLNRDLGVAGSVLVRGSDNKVERRLIDSKRPIGTIPKLAEHFGDVADKPYNPQTKMVPIVGLGKQNWDDFISDLAGVQPKQVLVADLDLYDVQPAIIGGLDDSMIFSSALDDRLCSFAAIEALVEFSKQFSQEEIAEYDGFVGTYCANHEEIGSGSRTGAKSGQLRDIFESVAGSPAASAQLMANTIVISSDVTHAVNPNYSAVYLDGHKPTINTGPTIKIDSNMHVLSDSPGWLYAQTLVDQYTEGMELQVFHIRNDSRSGGTIGPIMSNSLRGINGARLIVDIGLPILAMHSIRSVCGVKDIAMGVDLFKAAFEHQAVNDIEF</sequence>
<evidence type="ECO:0008006" key="12">
    <source>
        <dbReference type="Google" id="ProtNLM"/>
    </source>
</evidence>
<dbReference type="Pfam" id="PF02127">
    <property type="entry name" value="Peptidase_M18"/>
    <property type="match status" value="1"/>
</dbReference>
<dbReference type="GO" id="GO:0000324">
    <property type="term" value="C:fungal-type vacuole"/>
    <property type="evidence" value="ECO:0007669"/>
    <property type="project" value="TreeGrafter"/>
</dbReference>
<comment type="caution">
    <text evidence="10">The sequence shown here is derived from an EMBL/GenBank/DDBJ whole genome shotgun (WGS) entry which is preliminary data.</text>
</comment>
<dbReference type="SUPFAM" id="SSF53187">
    <property type="entry name" value="Zn-dependent exopeptidases"/>
    <property type="match status" value="1"/>
</dbReference>
<evidence type="ECO:0000256" key="8">
    <source>
        <dbReference type="ARBA" id="ARBA00023049"/>
    </source>
</evidence>
<keyword evidence="7 9" id="KW-0862">Zinc</keyword>
<dbReference type="InterPro" id="IPR001948">
    <property type="entry name" value="Peptidase_M18"/>
</dbReference>
<keyword evidence="8 9" id="KW-0482">Metalloprotease</keyword>
<dbReference type="EMBL" id="SWFT01000018">
    <property type="protein sequence ID" value="KAA8907927.1"/>
    <property type="molecule type" value="Genomic_DNA"/>
</dbReference>
<evidence type="ECO:0000256" key="6">
    <source>
        <dbReference type="ARBA" id="ARBA00022801"/>
    </source>
</evidence>
<dbReference type="GeneID" id="54778990"/>
<evidence type="ECO:0000313" key="10">
    <source>
        <dbReference type="EMBL" id="KAA8907927.1"/>
    </source>
</evidence>
<dbReference type="VEuPathDB" id="FungiDB:DIURU_000337"/>
<keyword evidence="6 9" id="KW-0378">Hydrolase</keyword>
<dbReference type="RefSeq" id="XP_034014859.1">
    <property type="nucleotide sequence ID" value="XM_034156124.1"/>
</dbReference>
<evidence type="ECO:0000256" key="4">
    <source>
        <dbReference type="ARBA" id="ARBA00022670"/>
    </source>
</evidence>
<dbReference type="PRINTS" id="PR00932">
    <property type="entry name" value="AMINO1PTASE"/>
</dbReference>
<dbReference type="SUPFAM" id="SSF101821">
    <property type="entry name" value="Aminopeptidase/glucanase lid domain"/>
    <property type="match status" value="1"/>
</dbReference>
<name>A0A642UYN0_DIURU</name>
<dbReference type="InterPro" id="IPR023358">
    <property type="entry name" value="Peptidase_M18_dom2"/>
</dbReference>
<dbReference type="AlphaFoldDB" id="A0A642UYN0"/>
<evidence type="ECO:0000256" key="3">
    <source>
        <dbReference type="ARBA" id="ARBA00022438"/>
    </source>
</evidence>
<keyword evidence="5 9" id="KW-0479">Metal-binding</keyword>
<protein>
    <recommendedName>
        <fullName evidence="12">Aspartyl aminopeptidase</fullName>
    </recommendedName>
</protein>
<dbReference type="Gene3D" id="2.30.250.10">
    <property type="entry name" value="Aminopeptidase i, Domain 2"/>
    <property type="match status" value="1"/>
</dbReference>
<keyword evidence="4 9" id="KW-0645">Protease</keyword>
<dbReference type="GO" id="GO:0006508">
    <property type="term" value="P:proteolysis"/>
    <property type="evidence" value="ECO:0007669"/>
    <property type="project" value="UniProtKB-KW"/>
</dbReference>
<reference evidence="10 11" key="1">
    <citation type="submission" date="2019-07" db="EMBL/GenBank/DDBJ databases">
        <title>Genome assembly of two rare yeast pathogens: Diutina rugosa and Trichomonascus ciferrii.</title>
        <authorList>
            <person name="Mixao V."/>
            <person name="Saus E."/>
            <person name="Hansen A."/>
            <person name="Lass-Flor C."/>
            <person name="Gabaldon T."/>
        </authorList>
    </citation>
    <scope>NUCLEOTIDE SEQUENCE [LARGE SCALE GENOMIC DNA]</scope>
    <source>
        <strain evidence="10 11">CBS 613</strain>
    </source>
</reference>
<dbReference type="PANTHER" id="PTHR28570:SF4">
    <property type="entry name" value="VACUOLAR AMINOPEPTIDASE 1"/>
    <property type="match status" value="1"/>
</dbReference>
<comment type="similarity">
    <text evidence="2 9">Belongs to the peptidase M18 family.</text>
</comment>
<keyword evidence="3 9" id="KW-0031">Aminopeptidase</keyword>
<gene>
    <name evidence="10" type="ORF">DIURU_000337</name>
</gene>
<organism evidence="10 11">
    <name type="scientific">Diutina rugosa</name>
    <name type="common">Yeast</name>
    <name type="synonym">Candida rugosa</name>
    <dbReference type="NCBI Taxonomy" id="5481"/>
    <lineage>
        <taxon>Eukaryota</taxon>
        <taxon>Fungi</taxon>
        <taxon>Dikarya</taxon>
        <taxon>Ascomycota</taxon>
        <taxon>Saccharomycotina</taxon>
        <taxon>Pichiomycetes</taxon>
        <taxon>Debaryomycetaceae</taxon>
        <taxon>Diutina</taxon>
    </lineage>
</organism>
<evidence type="ECO:0000313" key="11">
    <source>
        <dbReference type="Proteomes" id="UP000449547"/>
    </source>
</evidence>
<comment type="cofactor">
    <cofactor evidence="1">
        <name>Zn(2+)</name>
        <dbReference type="ChEBI" id="CHEBI:29105"/>
    </cofactor>
</comment>
<dbReference type="PANTHER" id="PTHR28570">
    <property type="entry name" value="ASPARTYL AMINOPEPTIDASE"/>
    <property type="match status" value="1"/>
</dbReference>
<dbReference type="Gene3D" id="3.40.630.10">
    <property type="entry name" value="Zn peptidases"/>
    <property type="match status" value="1"/>
</dbReference>
<dbReference type="Proteomes" id="UP000449547">
    <property type="component" value="Unassembled WGS sequence"/>
</dbReference>
<proteinExistence type="inferred from homology"/>
<dbReference type="GO" id="GO:0070006">
    <property type="term" value="F:metalloaminopeptidase activity"/>
    <property type="evidence" value="ECO:0007669"/>
    <property type="project" value="TreeGrafter"/>
</dbReference>
<accession>A0A642UYN0</accession>
<evidence type="ECO:0000256" key="2">
    <source>
        <dbReference type="ARBA" id="ARBA00008290"/>
    </source>
</evidence>
<evidence type="ECO:0000256" key="1">
    <source>
        <dbReference type="ARBA" id="ARBA00001947"/>
    </source>
</evidence>